<evidence type="ECO:0000256" key="3">
    <source>
        <dbReference type="ARBA" id="ARBA00022692"/>
    </source>
</evidence>
<gene>
    <name evidence="10" type="ORF">KDM89_16855</name>
</gene>
<comment type="subcellular location">
    <subcellularLocation>
        <location evidence="1">Cell membrane</location>
        <topology evidence="1">Multi-pass membrane protein</topology>
    </subcellularLocation>
</comment>
<feature type="domain" description="MacB-like periplasmic core" evidence="9">
    <location>
        <begin position="21"/>
        <end position="235"/>
    </location>
</feature>
<evidence type="ECO:0000256" key="6">
    <source>
        <dbReference type="ARBA" id="ARBA00038076"/>
    </source>
</evidence>
<dbReference type="InterPro" id="IPR003838">
    <property type="entry name" value="ABC3_permease_C"/>
</dbReference>
<accession>A0A941I9G7</accession>
<keyword evidence="2" id="KW-1003">Cell membrane</keyword>
<keyword evidence="11" id="KW-1185">Reference proteome</keyword>
<name>A0A941I9G7_9BURK</name>
<dbReference type="EMBL" id="JAGSPN010000015">
    <property type="protein sequence ID" value="MBR7783818.1"/>
    <property type="molecule type" value="Genomic_DNA"/>
</dbReference>
<evidence type="ECO:0000259" key="8">
    <source>
        <dbReference type="Pfam" id="PF02687"/>
    </source>
</evidence>
<evidence type="ECO:0000256" key="7">
    <source>
        <dbReference type="SAM" id="Phobius"/>
    </source>
</evidence>
<sequence>MRTIDLFAYAFGQVRAHLGRSFLTASGIFITIASVVTLYSVIESMNAVVDAQLNALGKELIRIRPGWGEKQLGRREKDALQTQVTGVEHLSATQNIAYRFESAQEMQARFGRVHAALNISTATPAFADLMKLSLLQGRFISSNDEQQHLRVCVISTNAMKELELPEYPLGTRIHVARHEFIIVGVFESRKGAHIDDIYIPVSVAEDSGLANGPWHFSFVLTNESRVNAVLGQIRNILRSTQRLAPDEDDNFTLQRESEMRVTRDEMLNYVALSAILLVSISFLISAVGIMNVMLVAVSQRISEIGLLRAVGATTAQIRLMFLIEATGIACVGAITGVAAGIGIAAVVVSLISKDPTPLSIPVLPVITAIVISILTGVLTGLWPASRAARLDPVLALASE</sequence>
<dbReference type="Pfam" id="PF02687">
    <property type="entry name" value="FtsX"/>
    <property type="match status" value="1"/>
</dbReference>
<keyword evidence="5 7" id="KW-0472">Membrane</keyword>
<organism evidence="10 11">
    <name type="scientific">Undibacterium luofuense</name>
    <dbReference type="NCBI Taxonomy" id="2828733"/>
    <lineage>
        <taxon>Bacteria</taxon>
        <taxon>Pseudomonadati</taxon>
        <taxon>Pseudomonadota</taxon>
        <taxon>Betaproteobacteria</taxon>
        <taxon>Burkholderiales</taxon>
        <taxon>Oxalobacteraceae</taxon>
        <taxon>Undibacterium</taxon>
    </lineage>
</organism>
<evidence type="ECO:0000256" key="2">
    <source>
        <dbReference type="ARBA" id="ARBA00022475"/>
    </source>
</evidence>
<feature type="transmembrane region" description="Helical" evidence="7">
    <location>
        <begin position="269"/>
        <end position="298"/>
    </location>
</feature>
<evidence type="ECO:0000256" key="5">
    <source>
        <dbReference type="ARBA" id="ARBA00023136"/>
    </source>
</evidence>
<evidence type="ECO:0000256" key="1">
    <source>
        <dbReference type="ARBA" id="ARBA00004651"/>
    </source>
</evidence>
<keyword evidence="3 7" id="KW-0812">Transmembrane</keyword>
<evidence type="ECO:0000313" key="11">
    <source>
        <dbReference type="Proteomes" id="UP000680067"/>
    </source>
</evidence>
<dbReference type="AlphaFoldDB" id="A0A941I9G7"/>
<dbReference type="Pfam" id="PF12704">
    <property type="entry name" value="MacB_PCD"/>
    <property type="match status" value="1"/>
</dbReference>
<keyword evidence="4 7" id="KW-1133">Transmembrane helix</keyword>
<dbReference type="GO" id="GO:0005886">
    <property type="term" value="C:plasma membrane"/>
    <property type="evidence" value="ECO:0007669"/>
    <property type="project" value="UniProtKB-SubCell"/>
</dbReference>
<evidence type="ECO:0000259" key="9">
    <source>
        <dbReference type="Pfam" id="PF12704"/>
    </source>
</evidence>
<reference evidence="10" key="1">
    <citation type="submission" date="2021-04" db="EMBL/GenBank/DDBJ databases">
        <title>novel species isolated from subtropical streams in China.</title>
        <authorList>
            <person name="Lu H."/>
        </authorList>
    </citation>
    <scope>NUCLEOTIDE SEQUENCE</scope>
    <source>
        <strain evidence="10">LFS511W</strain>
    </source>
</reference>
<comment type="caution">
    <text evidence="10">The sequence shown here is derived from an EMBL/GenBank/DDBJ whole genome shotgun (WGS) entry which is preliminary data.</text>
</comment>
<evidence type="ECO:0000313" key="10">
    <source>
        <dbReference type="EMBL" id="MBR7783818.1"/>
    </source>
</evidence>
<dbReference type="InterPro" id="IPR050250">
    <property type="entry name" value="Macrolide_Exporter_MacB"/>
</dbReference>
<protein>
    <submittedName>
        <fullName evidence="10">ABC transporter permease</fullName>
    </submittedName>
</protein>
<dbReference type="PANTHER" id="PTHR30572">
    <property type="entry name" value="MEMBRANE COMPONENT OF TRANSPORTER-RELATED"/>
    <property type="match status" value="1"/>
</dbReference>
<comment type="similarity">
    <text evidence="6">Belongs to the ABC-4 integral membrane protein family.</text>
</comment>
<dbReference type="GO" id="GO:0022857">
    <property type="term" value="F:transmembrane transporter activity"/>
    <property type="evidence" value="ECO:0007669"/>
    <property type="project" value="TreeGrafter"/>
</dbReference>
<dbReference type="PANTHER" id="PTHR30572:SF4">
    <property type="entry name" value="ABC TRANSPORTER PERMEASE YTRF"/>
    <property type="match status" value="1"/>
</dbReference>
<feature type="transmembrane region" description="Helical" evidence="7">
    <location>
        <begin position="319"/>
        <end position="352"/>
    </location>
</feature>
<evidence type="ECO:0000256" key="4">
    <source>
        <dbReference type="ARBA" id="ARBA00022989"/>
    </source>
</evidence>
<proteinExistence type="inferred from homology"/>
<feature type="domain" description="ABC3 transporter permease C-terminal" evidence="8">
    <location>
        <begin position="276"/>
        <end position="392"/>
    </location>
</feature>
<dbReference type="RefSeq" id="WP_212689091.1">
    <property type="nucleotide sequence ID" value="NZ_JAGSPN010000015.1"/>
</dbReference>
<dbReference type="Proteomes" id="UP000680067">
    <property type="component" value="Unassembled WGS sequence"/>
</dbReference>
<feature type="transmembrane region" description="Helical" evidence="7">
    <location>
        <begin position="358"/>
        <end position="382"/>
    </location>
</feature>
<feature type="transmembrane region" description="Helical" evidence="7">
    <location>
        <begin position="21"/>
        <end position="42"/>
    </location>
</feature>
<dbReference type="InterPro" id="IPR025857">
    <property type="entry name" value="MacB_PCD"/>
</dbReference>